<gene>
    <name evidence="2" type="ORF">AAFF_G00286870</name>
</gene>
<protein>
    <submittedName>
        <fullName evidence="2">Uncharacterized protein</fullName>
    </submittedName>
</protein>
<proteinExistence type="predicted"/>
<accession>A0AAD7TAQ9</accession>
<reference evidence="2" key="1">
    <citation type="journal article" date="2023" name="Science">
        <title>Genome structures resolve the early diversification of teleost fishes.</title>
        <authorList>
            <person name="Parey E."/>
            <person name="Louis A."/>
            <person name="Montfort J."/>
            <person name="Bouchez O."/>
            <person name="Roques C."/>
            <person name="Iampietro C."/>
            <person name="Lluch J."/>
            <person name="Castinel A."/>
            <person name="Donnadieu C."/>
            <person name="Desvignes T."/>
            <person name="Floi Bucao C."/>
            <person name="Jouanno E."/>
            <person name="Wen M."/>
            <person name="Mejri S."/>
            <person name="Dirks R."/>
            <person name="Jansen H."/>
            <person name="Henkel C."/>
            <person name="Chen W.J."/>
            <person name="Zahm M."/>
            <person name="Cabau C."/>
            <person name="Klopp C."/>
            <person name="Thompson A.W."/>
            <person name="Robinson-Rechavi M."/>
            <person name="Braasch I."/>
            <person name="Lecointre G."/>
            <person name="Bobe J."/>
            <person name="Postlethwait J.H."/>
            <person name="Berthelot C."/>
            <person name="Roest Crollius H."/>
            <person name="Guiguen Y."/>
        </authorList>
    </citation>
    <scope>NUCLEOTIDE SEQUENCE</scope>
    <source>
        <strain evidence="2">NC1722</strain>
    </source>
</reference>
<name>A0AAD7TAQ9_9TELE</name>
<feature type="region of interest" description="Disordered" evidence="1">
    <location>
        <begin position="70"/>
        <end position="91"/>
    </location>
</feature>
<dbReference type="Proteomes" id="UP001221898">
    <property type="component" value="Unassembled WGS sequence"/>
</dbReference>
<organism evidence="2 3">
    <name type="scientific">Aldrovandia affinis</name>
    <dbReference type="NCBI Taxonomy" id="143900"/>
    <lineage>
        <taxon>Eukaryota</taxon>
        <taxon>Metazoa</taxon>
        <taxon>Chordata</taxon>
        <taxon>Craniata</taxon>
        <taxon>Vertebrata</taxon>
        <taxon>Euteleostomi</taxon>
        <taxon>Actinopterygii</taxon>
        <taxon>Neopterygii</taxon>
        <taxon>Teleostei</taxon>
        <taxon>Notacanthiformes</taxon>
        <taxon>Halosauridae</taxon>
        <taxon>Aldrovandia</taxon>
    </lineage>
</organism>
<evidence type="ECO:0000313" key="2">
    <source>
        <dbReference type="EMBL" id="KAJ8417460.1"/>
    </source>
</evidence>
<comment type="caution">
    <text evidence="2">The sequence shown here is derived from an EMBL/GenBank/DDBJ whole genome shotgun (WGS) entry which is preliminary data.</text>
</comment>
<evidence type="ECO:0000256" key="1">
    <source>
        <dbReference type="SAM" id="MobiDB-lite"/>
    </source>
</evidence>
<dbReference type="AlphaFoldDB" id="A0AAD7TAQ9"/>
<dbReference type="EMBL" id="JAINUG010000004">
    <property type="protein sequence ID" value="KAJ8417460.1"/>
    <property type="molecule type" value="Genomic_DNA"/>
</dbReference>
<sequence>MVHVIPFASYYTITTLRPMQLFGKGPEFGYMSLFTYHGPRTAPRPRMAYHAPKMTLRQICHLLRVMRQEADQPPPAPELTGEKMPPDLLSS</sequence>
<evidence type="ECO:0000313" key="3">
    <source>
        <dbReference type="Proteomes" id="UP001221898"/>
    </source>
</evidence>
<keyword evidence="3" id="KW-1185">Reference proteome</keyword>